<dbReference type="PANTHER" id="PTHR19433:SF111">
    <property type="entry name" value="T CELL RECEPTOR ALPHA VARIABLE 4"/>
    <property type="match status" value="1"/>
</dbReference>
<dbReference type="Proteomes" id="UP001205998">
    <property type="component" value="Unassembled WGS sequence"/>
</dbReference>
<gene>
    <name evidence="10" type="ORF">C0J50_5554</name>
</gene>
<evidence type="ECO:0000256" key="5">
    <source>
        <dbReference type="ARBA" id="ARBA00023136"/>
    </source>
</evidence>
<protein>
    <recommendedName>
        <fullName evidence="9">Ig-like domain-containing protein</fullName>
    </recommendedName>
</protein>
<evidence type="ECO:0000256" key="2">
    <source>
        <dbReference type="ARBA" id="ARBA00022475"/>
    </source>
</evidence>
<feature type="domain" description="Ig-like" evidence="9">
    <location>
        <begin position="19"/>
        <end position="112"/>
    </location>
</feature>
<accession>A0AAD5A5Q8</accession>
<dbReference type="SMART" id="SM00409">
    <property type="entry name" value="IG"/>
    <property type="match status" value="1"/>
</dbReference>
<evidence type="ECO:0000256" key="1">
    <source>
        <dbReference type="ARBA" id="ARBA00004236"/>
    </source>
</evidence>
<keyword evidence="3 8" id="KW-0732">Signal</keyword>
<dbReference type="Pfam" id="PF07686">
    <property type="entry name" value="V-set"/>
    <property type="match status" value="1"/>
</dbReference>
<evidence type="ECO:0000256" key="7">
    <source>
        <dbReference type="ARBA" id="ARBA00023180"/>
    </source>
</evidence>
<evidence type="ECO:0000313" key="10">
    <source>
        <dbReference type="EMBL" id="KAI5610201.1"/>
    </source>
</evidence>
<dbReference type="PANTHER" id="PTHR19433">
    <property type="entry name" value="T-CELL RECEPTOR ALPHA CHAIN V REGION-RELATED"/>
    <property type="match status" value="1"/>
</dbReference>
<comment type="subcellular location">
    <subcellularLocation>
        <location evidence="1">Cell membrane</location>
    </subcellularLocation>
</comment>
<dbReference type="GO" id="GO:0005886">
    <property type="term" value="C:plasma membrane"/>
    <property type="evidence" value="ECO:0007669"/>
    <property type="project" value="UniProtKB-SubCell"/>
</dbReference>
<evidence type="ECO:0000256" key="8">
    <source>
        <dbReference type="SAM" id="SignalP"/>
    </source>
</evidence>
<evidence type="ECO:0000256" key="3">
    <source>
        <dbReference type="ARBA" id="ARBA00022729"/>
    </source>
</evidence>
<dbReference type="PROSITE" id="PS50835">
    <property type="entry name" value="IG_LIKE"/>
    <property type="match status" value="1"/>
</dbReference>
<sequence length="134" mass="15109">MAAYLLLFTLQLLFGLIRPSLLQNISADLISVSPGANITLLCNITNYSQKSWYQMISAGLRQIISARQSSLNKHFYVDYNVDESHFYLTESSSSVSLVIIGVRETDLGFYYCGGRNDETHIQFGKLIRLNFTGQ</sequence>
<feature type="chain" id="PRO_5042076164" description="Ig-like domain-containing protein" evidence="8">
    <location>
        <begin position="23"/>
        <end position="134"/>
    </location>
</feature>
<dbReference type="GO" id="GO:0002376">
    <property type="term" value="P:immune system process"/>
    <property type="evidence" value="ECO:0007669"/>
    <property type="project" value="UniProtKB-KW"/>
</dbReference>
<keyword evidence="6" id="KW-1015">Disulfide bond</keyword>
<name>A0AAD5A5Q8_SILAS</name>
<dbReference type="InterPro" id="IPR007110">
    <property type="entry name" value="Ig-like_dom"/>
</dbReference>
<dbReference type="InterPro" id="IPR036179">
    <property type="entry name" value="Ig-like_dom_sf"/>
</dbReference>
<dbReference type="EMBL" id="MU574732">
    <property type="protein sequence ID" value="KAI5610201.1"/>
    <property type="molecule type" value="Genomic_DNA"/>
</dbReference>
<keyword evidence="4" id="KW-0391">Immunity</keyword>
<dbReference type="InterPro" id="IPR013783">
    <property type="entry name" value="Ig-like_fold"/>
</dbReference>
<comment type="caution">
    <text evidence="10">The sequence shown here is derived from an EMBL/GenBank/DDBJ whole genome shotgun (WGS) entry which is preliminary data.</text>
</comment>
<organism evidence="10 11">
    <name type="scientific">Silurus asotus</name>
    <name type="common">Amur catfish</name>
    <name type="synonym">Parasilurus asotus</name>
    <dbReference type="NCBI Taxonomy" id="30991"/>
    <lineage>
        <taxon>Eukaryota</taxon>
        <taxon>Metazoa</taxon>
        <taxon>Chordata</taxon>
        <taxon>Craniata</taxon>
        <taxon>Vertebrata</taxon>
        <taxon>Euteleostomi</taxon>
        <taxon>Actinopterygii</taxon>
        <taxon>Neopterygii</taxon>
        <taxon>Teleostei</taxon>
        <taxon>Ostariophysi</taxon>
        <taxon>Siluriformes</taxon>
        <taxon>Siluridae</taxon>
        <taxon>Silurus</taxon>
    </lineage>
</organism>
<keyword evidence="11" id="KW-1185">Reference proteome</keyword>
<dbReference type="InterPro" id="IPR013106">
    <property type="entry name" value="Ig_V-set"/>
</dbReference>
<evidence type="ECO:0000259" key="9">
    <source>
        <dbReference type="PROSITE" id="PS50835"/>
    </source>
</evidence>
<dbReference type="GO" id="GO:0009617">
    <property type="term" value="P:response to bacterium"/>
    <property type="evidence" value="ECO:0007669"/>
    <property type="project" value="TreeGrafter"/>
</dbReference>
<evidence type="ECO:0000256" key="4">
    <source>
        <dbReference type="ARBA" id="ARBA00022859"/>
    </source>
</evidence>
<dbReference type="SUPFAM" id="SSF48726">
    <property type="entry name" value="Immunoglobulin"/>
    <property type="match status" value="1"/>
</dbReference>
<keyword evidence="7" id="KW-0325">Glycoprotein</keyword>
<dbReference type="Gene3D" id="2.60.40.10">
    <property type="entry name" value="Immunoglobulins"/>
    <property type="match status" value="1"/>
</dbReference>
<dbReference type="InterPro" id="IPR003599">
    <property type="entry name" value="Ig_sub"/>
</dbReference>
<feature type="signal peptide" evidence="8">
    <location>
        <begin position="1"/>
        <end position="22"/>
    </location>
</feature>
<dbReference type="InterPro" id="IPR052051">
    <property type="entry name" value="TCR_complex_component"/>
</dbReference>
<evidence type="ECO:0000313" key="11">
    <source>
        <dbReference type="Proteomes" id="UP001205998"/>
    </source>
</evidence>
<keyword evidence="5" id="KW-0472">Membrane</keyword>
<keyword evidence="2" id="KW-1003">Cell membrane</keyword>
<dbReference type="AlphaFoldDB" id="A0AAD5A5Q8"/>
<reference evidence="10" key="1">
    <citation type="submission" date="2018-07" db="EMBL/GenBank/DDBJ databases">
        <title>Comparative genomics of catfishes provides insights into carnivory and benthic adaptation.</title>
        <authorList>
            <person name="Zhang Y."/>
            <person name="Wang D."/>
            <person name="Peng Z."/>
            <person name="Zheng S."/>
            <person name="Shao F."/>
            <person name="Tao W."/>
        </authorList>
    </citation>
    <scope>NUCLEOTIDE SEQUENCE</scope>
    <source>
        <strain evidence="10">Chongqing</strain>
    </source>
</reference>
<evidence type="ECO:0000256" key="6">
    <source>
        <dbReference type="ARBA" id="ARBA00023157"/>
    </source>
</evidence>
<proteinExistence type="predicted"/>